<dbReference type="PANTHER" id="PTHR13954">
    <property type="entry name" value="IRE1-RELATED"/>
    <property type="match status" value="1"/>
</dbReference>
<dbReference type="Proteomes" id="UP001303115">
    <property type="component" value="Unassembled WGS sequence"/>
</dbReference>
<dbReference type="InterPro" id="IPR045133">
    <property type="entry name" value="IRE1/2-like"/>
</dbReference>
<dbReference type="GO" id="GO:0036498">
    <property type="term" value="P:IRE1-mediated unfolded protein response"/>
    <property type="evidence" value="ECO:0007669"/>
    <property type="project" value="TreeGrafter"/>
</dbReference>
<dbReference type="GO" id="GO:1990604">
    <property type="term" value="C:IRE1-TRAF2-ASK1 complex"/>
    <property type="evidence" value="ECO:0007669"/>
    <property type="project" value="TreeGrafter"/>
</dbReference>
<name>A0AAN6PHH7_9PEZI</name>
<evidence type="ECO:0000313" key="3">
    <source>
        <dbReference type="Proteomes" id="UP001303115"/>
    </source>
</evidence>
<dbReference type="PROSITE" id="PS50011">
    <property type="entry name" value="PROTEIN_KINASE_DOM"/>
    <property type="match status" value="1"/>
</dbReference>
<evidence type="ECO:0000313" key="2">
    <source>
        <dbReference type="EMBL" id="KAK4038635.1"/>
    </source>
</evidence>
<dbReference type="GO" id="GO:0051082">
    <property type="term" value="F:unfolded protein binding"/>
    <property type="evidence" value="ECO:0007669"/>
    <property type="project" value="TreeGrafter"/>
</dbReference>
<comment type="caution">
    <text evidence="2">The sequence shown here is derived from an EMBL/GenBank/DDBJ whole genome shotgun (WGS) entry which is preliminary data.</text>
</comment>
<gene>
    <name evidence="2" type="ORF">C8A01DRAFT_17316</name>
</gene>
<dbReference type="InterPro" id="IPR000719">
    <property type="entry name" value="Prot_kinase_dom"/>
</dbReference>
<dbReference type="SUPFAM" id="SSF56112">
    <property type="entry name" value="Protein kinase-like (PK-like)"/>
    <property type="match status" value="1"/>
</dbReference>
<keyword evidence="2" id="KW-0808">Transferase</keyword>
<dbReference type="PANTHER" id="PTHR13954:SF6">
    <property type="entry name" value="NON-SPECIFIC SERINE_THREONINE PROTEIN KINASE"/>
    <property type="match status" value="1"/>
</dbReference>
<dbReference type="AlphaFoldDB" id="A0AAN6PHH7"/>
<dbReference type="SMART" id="SM00220">
    <property type="entry name" value="S_TKc"/>
    <property type="match status" value="1"/>
</dbReference>
<dbReference type="GO" id="GO:0005524">
    <property type="term" value="F:ATP binding"/>
    <property type="evidence" value="ECO:0007669"/>
    <property type="project" value="InterPro"/>
</dbReference>
<dbReference type="GO" id="GO:0004521">
    <property type="term" value="F:RNA endonuclease activity"/>
    <property type="evidence" value="ECO:0007669"/>
    <property type="project" value="InterPro"/>
</dbReference>
<feature type="domain" description="Protein kinase" evidence="1">
    <location>
        <begin position="33"/>
        <end position="265"/>
    </location>
</feature>
<dbReference type="Pfam" id="PF00069">
    <property type="entry name" value="Pkinase"/>
    <property type="match status" value="1"/>
</dbReference>
<proteinExistence type="predicted"/>
<accession>A0AAN6PHH7</accession>
<dbReference type="GO" id="GO:0004674">
    <property type="term" value="F:protein serine/threonine kinase activity"/>
    <property type="evidence" value="ECO:0007669"/>
    <property type="project" value="InterPro"/>
</dbReference>
<sequence length="265" mass="29992">MAPQITAFSDLTRLAEVFDKDPENVLYTEFHVIDEDDVVYHGQIKTSKLKISLAQYSAALPSVPDEELYPELPADAKFTLAPENITKDTLYLKRPRVDFYGDYKEQNVVELLPLMLLEEIHALEIVSQHPHPNIVRYYGCRVRRGRITALVLDRYSHDLKEYLRDGVGTIDKKPFMAGLESAVQHLHALGLAHNDINPRNIMVNEAGTAVLIDFGSCREVGRKLGVSRGTPGWIEGEESDYDTSGKGHDLFAVERIRVWLDDPTF</sequence>
<dbReference type="Gene3D" id="1.10.510.10">
    <property type="entry name" value="Transferase(Phosphotransferase) domain 1"/>
    <property type="match status" value="1"/>
</dbReference>
<reference evidence="3" key="1">
    <citation type="journal article" date="2023" name="Mol. Phylogenet. Evol.">
        <title>Genome-scale phylogeny and comparative genomics of the fungal order Sordariales.</title>
        <authorList>
            <person name="Hensen N."/>
            <person name="Bonometti L."/>
            <person name="Westerberg I."/>
            <person name="Brannstrom I.O."/>
            <person name="Guillou S."/>
            <person name="Cros-Aarteil S."/>
            <person name="Calhoun S."/>
            <person name="Haridas S."/>
            <person name="Kuo A."/>
            <person name="Mondo S."/>
            <person name="Pangilinan J."/>
            <person name="Riley R."/>
            <person name="LaButti K."/>
            <person name="Andreopoulos B."/>
            <person name="Lipzen A."/>
            <person name="Chen C."/>
            <person name="Yan M."/>
            <person name="Daum C."/>
            <person name="Ng V."/>
            <person name="Clum A."/>
            <person name="Steindorff A."/>
            <person name="Ohm R.A."/>
            <person name="Martin F."/>
            <person name="Silar P."/>
            <person name="Natvig D.O."/>
            <person name="Lalanne C."/>
            <person name="Gautier V."/>
            <person name="Ament-Velasquez S.L."/>
            <person name="Kruys A."/>
            <person name="Hutchinson M.I."/>
            <person name="Powell A.J."/>
            <person name="Barry K."/>
            <person name="Miller A.N."/>
            <person name="Grigoriev I.V."/>
            <person name="Debuchy R."/>
            <person name="Gladieux P."/>
            <person name="Hiltunen Thoren M."/>
            <person name="Johannesson H."/>
        </authorList>
    </citation>
    <scope>NUCLEOTIDE SEQUENCE [LARGE SCALE GENOMIC DNA]</scope>
    <source>
        <strain evidence="3">CBS 284.82</strain>
    </source>
</reference>
<protein>
    <submittedName>
        <fullName evidence="2">Kinase-like protein</fullName>
    </submittedName>
</protein>
<dbReference type="InterPro" id="IPR011009">
    <property type="entry name" value="Kinase-like_dom_sf"/>
</dbReference>
<keyword evidence="3" id="KW-1185">Reference proteome</keyword>
<organism evidence="2 3">
    <name type="scientific">Parachaetomium inaequale</name>
    <dbReference type="NCBI Taxonomy" id="2588326"/>
    <lineage>
        <taxon>Eukaryota</taxon>
        <taxon>Fungi</taxon>
        <taxon>Dikarya</taxon>
        <taxon>Ascomycota</taxon>
        <taxon>Pezizomycotina</taxon>
        <taxon>Sordariomycetes</taxon>
        <taxon>Sordariomycetidae</taxon>
        <taxon>Sordariales</taxon>
        <taxon>Chaetomiaceae</taxon>
        <taxon>Parachaetomium</taxon>
    </lineage>
</organism>
<dbReference type="EMBL" id="MU854423">
    <property type="protein sequence ID" value="KAK4038635.1"/>
    <property type="molecule type" value="Genomic_DNA"/>
</dbReference>
<dbReference type="GO" id="GO:0070059">
    <property type="term" value="P:intrinsic apoptotic signaling pathway in response to endoplasmic reticulum stress"/>
    <property type="evidence" value="ECO:0007669"/>
    <property type="project" value="TreeGrafter"/>
</dbReference>
<keyword evidence="2" id="KW-0418">Kinase</keyword>
<evidence type="ECO:0000259" key="1">
    <source>
        <dbReference type="PROSITE" id="PS50011"/>
    </source>
</evidence>